<dbReference type="RefSeq" id="WP_157683391.1">
    <property type="nucleotide sequence ID" value="NZ_LT629772.1"/>
</dbReference>
<dbReference type="GO" id="GO:0000160">
    <property type="term" value="P:phosphorelay signal transduction system"/>
    <property type="evidence" value="ECO:0007669"/>
    <property type="project" value="InterPro"/>
</dbReference>
<keyword evidence="2" id="KW-1185">Reference proteome</keyword>
<name>A0A1H1TAQ8_9ACTN</name>
<sequence length="127" mass="13536">MTESDPLPVTAEPPVTAEADLQTLCSTLHLDAPVVQRFVADYLRLLPSRLDRIDSDLARGDLPAATVDLLSLATSSTMLGASDVTEAAEQLRERSASGNPAAVDASRLQLISRVEQAKLRLARISVA</sequence>
<dbReference type="InterPro" id="IPR036641">
    <property type="entry name" value="HPT_dom_sf"/>
</dbReference>
<evidence type="ECO:0008006" key="3">
    <source>
        <dbReference type="Google" id="ProtNLM"/>
    </source>
</evidence>
<dbReference type="EMBL" id="LT629772">
    <property type="protein sequence ID" value="SDS57076.1"/>
    <property type="molecule type" value="Genomic_DNA"/>
</dbReference>
<gene>
    <name evidence="1" type="ORF">SAMN04489812_2314</name>
</gene>
<accession>A0A1H1TAQ8</accession>
<protein>
    <recommendedName>
        <fullName evidence="3">Hpt domain-containing protein</fullName>
    </recommendedName>
</protein>
<evidence type="ECO:0000313" key="2">
    <source>
        <dbReference type="Proteomes" id="UP000199103"/>
    </source>
</evidence>
<organism evidence="1 2">
    <name type="scientific">Microlunatus soli</name>
    <dbReference type="NCBI Taxonomy" id="630515"/>
    <lineage>
        <taxon>Bacteria</taxon>
        <taxon>Bacillati</taxon>
        <taxon>Actinomycetota</taxon>
        <taxon>Actinomycetes</taxon>
        <taxon>Propionibacteriales</taxon>
        <taxon>Propionibacteriaceae</taxon>
        <taxon>Microlunatus</taxon>
    </lineage>
</organism>
<dbReference type="AlphaFoldDB" id="A0A1H1TAQ8"/>
<proteinExistence type="predicted"/>
<dbReference type="SUPFAM" id="SSF47226">
    <property type="entry name" value="Histidine-containing phosphotransfer domain, HPT domain"/>
    <property type="match status" value="1"/>
</dbReference>
<dbReference type="Gene3D" id="1.20.120.160">
    <property type="entry name" value="HPT domain"/>
    <property type="match status" value="1"/>
</dbReference>
<dbReference type="OrthoDB" id="4942124at2"/>
<reference evidence="1 2" key="1">
    <citation type="submission" date="2016-10" db="EMBL/GenBank/DDBJ databases">
        <authorList>
            <person name="de Groot N.N."/>
        </authorList>
    </citation>
    <scope>NUCLEOTIDE SEQUENCE [LARGE SCALE GENOMIC DNA]</scope>
    <source>
        <strain evidence="1 2">DSM 21800</strain>
    </source>
</reference>
<dbReference type="Proteomes" id="UP000199103">
    <property type="component" value="Chromosome I"/>
</dbReference>
<evidence type="ECO:0000313" key="1">
    <source>
        <dbReference type="EMBL" id="SDS57076.1"/>
    </source>
</evidence>